<reference evidence="2" key="1">
    <citation type="journal article" date="2019" name="bioRxiv">
        <title>The Genome of the Zebra Mussel, Dreissena polymorpha: A Resource for Invasive Species Research.</title>
        <authorList>
            <person name="McCartney M.A."/>
            <person name="Auch B."/>
            <person name="Kono T."/>
            <person name="Mallez S."/>
            <person name="Zhang Y."/>
            <person name="Obille A."/>
            <person name="Becker A."/>
            <person name="Abrahante J.E."/>
            <person name="Garbe J."/>
            <person name="Badalamenti J.P."/>
            <person name="Herman A."/>
            <person name="Mangelson H."/>
            <person name="Liachko I."/>
            <person name="Sullivan S."/>
            <person name="Sone E.D."/>
            <person name="Koren S."/>
            <person name="Silverstein K.A.T."/>
            <person name="Beckman K.B."/>
            <person name="Gohl D.M."/>
        </authorList>
    </citation>
    <scope>NUCLEOTIDE SEQUENCE</scope>
    <source>
        <strain evidence="2">Duluth1</strain>
        <tissue evidence="2">Whole animal</tissue>
    </source>
</reference>
<gene>
    <name evidence="2" type="ORF">DPMN_176665</name>
</gene>
<proteinExistence type="predicted"/>
<dbReference type="PROSITE" id="PS50853">
    <property type="entry name" value="FN3"/>
    <property type="match status" value="1"/>
</dbReference>
<dbReference type="InterPro" id="IPR036116">
    <property type="entry name" value="FN3_sf"/>
</dbReference>
<keyword evidence="3" id="KW-1185">Reference proteome</keyword>
<organism evidence="2 3">
    <name type="scientific">Dreissena polymorpha</name>
    <name type="common">Zebra mussel</name>
    <name type="synonym">Mytilus polymorpha</name>
    <dbReference type="NCBI Taxonomy" id="45954"/>
    <lineage>
        <taxon>Eukaryota</taxon>
        <taxon>Metazoa</taxon>
        <taxon>Spiralia</taxon>
        <taxon>Lophotrochozoa</taxon>
        <taxon>Mollusca</taxon>
        <taxon>Bivalvia</taxon>
        <taxon>Autobranchia</taxon>
        <taxon>Heteroconchia</taxon>
        <taxon>Euheterodonta</taxon>
        <taxon>Imparidentia</taxon>
        <taxon>Neoheterodontei</taxon>
        <taxon>Myida</taxon>
        <taxon>Dreissenoidea</taxon>
        <taxon>Dreissenidae</taxon>
        <taxon>Dreissena</taxon>
    </lineage>
</organism>
<sequence>MDIVTTGMETSVMLNLSNPSDGSQIFFTVIATDYAGLSTGSESMELIIDTSPPLCGRITILNNLQRNIFINQELATVRFEGFSDPHSGLDYFNVGIGTIEGITDINSKTKVFTDYFELNLAQMIDGHLYFIIVQAINRAGLVSQSVSTRFVLDRTSPTGGHVLDGIKGAGEIDYQSDIYVINAYWKDFYDPESGLAFFRVGLGTEPYDTDVKPLKDVGMMTEVSWNGPFVPGKKYFVTVEACNNANLCTRRVSDGLIVDNSPPVRGLIHVGPGAGHDKYLGHRSSIRINWQGFEDPQSDIDHFESAPIMIDQTPPNVRRSRYIREGNCLQDLDFIDWTDKIMACWDDVFAEPQSFIDHFIVSLGTSPHNDDILQQIDVGLATNISLDNIYLNPGTRYYFTVIAVNSVGLHTALASDGFIIDTDTPINGVVFNTIEHKSSAFQKSTSTFDLSWHGFQDHLSGIKHYLVAFAKDGESNESNIIFTNVGLSNKFSFTNLNLVHGESYFGFVKAVDAAGHESATVRSPKQTVDSTPPKGPYSLTVSLGILDPESELKTVSIGAGATEGGFQIKSLFELHNRNNFAVITAPFVHGTPIYITVIAENHASLTSVFHSGKALIIDHTPPFVSDIGVAVSVITGNSATMLTTWQARDDESDVQYCSCRMGSTPLSADIQEEKDSDTSQFCQSDILNLSHGDRVFVTVKCVNKVEIATTLVSRPVIIYLEPPNNSHAFVRFVPSGKDSFSMTAPLPAQSSAQSNSSILQMEWNNFEDPSEITSYRYRIQSNGDIVVDWTDAGLKDMCSNEHLKLTSGETYTAEIYAVNGGGFASSGVKSSLIVASEPPALTGSNISAVFVNGKLTLDWENVFDTITGVPTHYSLVVGSRDGFSDIADVNYTRDHVYDIIVPSSTLVAPNLNKLYIKVSCTYTTGMFTTYNTLHKL</sequence>
<reference evidence="2" key="2">
    <citation type="submission" date="2020-11" db="EMBL/GenBank/DDBJ databases">
        <authorList>
            <person name="McCartney M.A."/>
            <person name="Auch B."/>
            <person name="Kono T."/>
            <person name="Mallez S."/>
            <person name="Becker A."/>
            <person name="Gohl D.M."/>
            <person name="Silverstein K.A.T."/>
            <person name="Koren S."/>
            <person name="Bechman K.B."/>
            <person name="Herman A."/>
            <person name="Abrahante J.E."/>
            <person name="Garbe J."/>
        </authorList>
    </citation>
    <scope>NUCLEOTIDE SEQUENCE</scope>
    <source>
        <strain evidence="2">Duluth1</strain>
        <tissue evidence="2">Whole animal</tissue>
    </source>
</reference>
<name>A0A9D4IJF6_DREPO</name>
<dbReference type="EMBL" id="JAIWYP010000009">
    <property type="protein sequence ID" value="KAH3775264.1"/>
    <property type="molecule type" value="Genomic_DNA"/>
</dbReference>
<dbReference type="Proteomes" id="UP000828390">
    <property type="component" value="Unassembled WGS sequence"/>
</dbReference>
<evidence type="ECO:0000313" key="2">
    <source>
        <dbReference type="EMBL" id="KAH3775264.1"/>
    </source>
</evidence>
<evidence type="ECO:0000259" key="1">
    <source>
        <dbReference type="PROSITE" id="PS50853"/>
    </source>
</evidence>
<dbReference type="InterPro" id="IPR003961">
    <property type="entry name" value="FN3_dom"/>
</dbReference>
<accession>A0A9D4IJF6</accession>
<comment type="caution">
    <text evidence="2">The sequence shown here is derived from an EMBL/GenBank/DDBJ whole genome shotgun (WGS) entry which is preliminary data.</text>
</comment>
<dbReference type="PANTHER" id="PTHR16897">
    <property type="entry name" value="OS10G0105400 PROTEIN"/>
    <property type="match status" value="1"/>
</dbReference>
<evidence type="ECO:0000313" key="3">
    <source>
        <dbReference type="Proteomes" id="UP000828390"/>
    </source>
</evidence>
<protein>
    <recommendedName>
        <fullName evidence="1">Fibronectin type-III domain-containing protein</fullName>
    </recommendedName>
</protein>
<dbReference type="SUPFAM" id="SSF49265">
    <property type="entry name" value="Fibronectin type III"/>
    <property type="match status" value="2"/>
</dbReference>
<feature type="domain" description="Fibronectin type-III" evidence="1">
    <location>
        <begin position="328"/>
        <end position="425"/>
    </location>
</feature>
<dbReference type="InterPro" id="IPR013783">
    <property type="entry name" value="Ig-like_fold"/>
</dbReference>
<dbReference type="PANTHER" id="PTHR16897:SF2">
    <property type="entry name" value="OS03G0226600 PROTEIN"/>
    <property type="match status" value="1"/>
</dbReference>
<dbReference type="CDD" id="cd00063">
    <property type="entry name" value="FN3"/>
    <property type="match status" value="1"/>
</dbReference>
<dbReference type="Gene3D" id="2.60.40.10">
    <property type="entry name" value="Immunoglobulins"/>
    <property type="match status" value="2"/>
</dbReference>
<dbReference type="AlphaFoldDB" id="A0A9D4IJF6"/>